<dbReference type="Proteomes" id="UP000244441">
    <property type="component" value="Chromosome"/>
</dbReference>
<evidence type="ECO:0000259" key="2">
    <source>
        <dbReference type="Pfam" id="PF06439"/>
    </source>
</evidence>
<accession>A0A2S0VNL6</accession>
<feature type="signal peptide" evidence="1">
    <location>
        <begin position="1"/>
        <end position="33"/>
    </location>
</feature>
<protein>
    <submittedName>
        <fullName evidence="3">DUF1080 domain-containing protein</fullName>
    </submittedName>
</protein>
<keyword evidence="4" id="KW-1185">Reference proteome</keyword>
<evidence type="ECO:0000313" key="4">
    <source>
        <dbReference type="Proteomes" id="UP000244441"/>
    </source>
</evidence>
<dbReference type="GO" id="GO:0016787">
    <property type="term" value="F:hydrolase activity"/>
    <property type="evidence" value="ECO:0007669"/>
    <property type="project" value="InterPro"/>
</dbReference>
<reference evidence="3 4" key="1">
    <citation type="submission" date="2018-01" db="EMBL/GenBank/DDBJ databases">
        <title>Genome sequence of a Cantenovulum-like bacteria.</title>
        <authorList>
            <person name="Tan W.R."/>
            <person name="Lau N.-S."/>
            <person name="Go F."/>
            <person name="Amirul A.-A.A."/>
        </authorList>
    </citation>
    <scope>NUCLEOTIDE SEQUENCE [LARGE SCALE GENOMIC DNA]</scope>
    <source>
        <strain evidence="3 4">CCB-QB4</strain>
    </source>
</reference>
<organism evidence="3 4">
    <name type="scientific">Saccharobesus litoralis</name>
    <dbReference type="NCBI Taxonomy" id="2172099"/>
    <lineage>
        <taxon>Bacteria</taxon>
        <taxon>Pseudomonadati</taxon>
        <taxon>Pseudomonadota</taxon>
        <taxon>Gammaproteobacteria</taxon>
        <taxon>Alteromonadales</taxon>
        <taxon>Alteromonadaceae</taxon>
        <taxon>Saccharobesus</taxon>
    </lineage>
</organism>
<gene>
    <name evidence="3" type="ORF">C2869_04110</name>
</gene>
<dbReference type="OrthoDB" id="176168at2"/>
<name>A0A2S0VNL6_9ALTE</name>
<proteinExistence type="predicted"/>
<evidence type="ECO:0000256" key="1">
    <source>
        <dbReference type="SAM" id="SignalP"/>
    </source>
</evidence>
<keyword evidence="1" id="KW-0732">Signal</keyword>
<dbReference type="EMBL" id="CP026604">
    <property type="protein sequence ID" value="AWB65670.1"/>
    <property type="molecule type" value="Genomic_DNA"/>
</dbReference>
<dbReference type="KEGG" id="cate:C2869_04110"/>
<dbReference type="AlphaFoldDB" id="A0A2S0VNL6"/>
<sequence length="286" mass="31783">MNNAKYRATKTLQIASLSGLLAIVSLMTGPVQAASQDKIPGYTNTPLVPGTKWHVHDPNRPQPKIVTTAGPISQPPPSDAIVLFDGQSMDAFARSWGNKNPVEWLIKDGVVTIQKDPKTGKNQSIRTKQSFGDMQLHVEWRSPAQLEKHPPARGNSGLFLMGRYELQIMQSHNNKNYPDGQAAAVYGQTPPLVNASRPADEWNSYDIVFEAPEFDKEGNVLKKAHVTVFHNGVLVQLRTPILGPTRHKKTTPYKAHKAKEPLVIQDHGSPVSFRNIWVRELDLTRP</sequence>
<dbReference type="Gene3D" id="2.60.120.560">
    <property type="entry name" value="Exo-inulinase, domain 1"/>
    <property type="match status" value="1"/>
</dbReference>
<feature type="domain" description="3-keto-alpha-glucoside-1,2-lyase/3-keto-2-hydroxy-glucal hydratase" evidence="2">
    <location>
        <begin position="80"/>
        <end position="279"/>
    </location>
</feature>
<dbReference type="InterPro" id="IPR010496">
    <property type="entry name" value="AL/BT2_dom"/>
</dbReference>
<dbReference type="Pfam" id="PF06439">
    <property type="entry name" value="3keto-disac_hyd"/>
    <property type="match status" value="1"/>
</dbReference>
<feature type="chain" id="PRO_5015466803" evidence="1">
    <location>
        <begin position="34"/>
        <end position="286"/>
    </location>
</feature>
<evidence type="ECO:0000313" key="3">
    <source>
        <dbReference type="EMBL" id="AWB65670.1"/>
    </source>
</evidence>